<dbReference type="EMBL" id="JACDUP010000002">
    <property type="protein sequence ID" value="MBA2868856.1"/>
    <property type="molecule type" value="Genomic_DNA"/>
</dbReference>
<dbReference type="AlphaFoldDB" id="A0A2L1C9D6"/>
<dbReference type="RefSeq" id="WP_104837530.1">
    <property type="nucleotide sequence ID" value="NZ_CP026606.1"/>
</dbReference>
<evidence type="ECO:0000313" key="4">
    <source>
        <dbReference type="Proteomes" id="UP000571751"/>
    </source>
</evidence>
<organism evidence="1 3">
    <name type="scientific">Methanococcus maripaludis</name>
    <name type="common">Methanococcus deltae</name>
    <dbReference type="NCBI Taxonomy" id="39152"/>
    <lineage>
        <taxon>Archaea</taxon>
        <taxon>Methanobacteriati</taxon>
        <taxon>Methanobacteriota</taxon>
        <taxon>Methanomada group</taxon>
        <taxon>Methanococci</taxon>
        <taxon>Methanococcales</taxon>
        <taxon>Methanococcaceae</taxon>
        <taxon>Methanococcus</taxon>
    </lineage>
</organism>
<evidence type="ECO:0000313" key="1">
    <source>
        <dbReference type="EMBL" id="AVB75913.1"/>
    </source>
</evidence>
<dbReference type="EMBL" id="CP026606">
    <property type="protein sequence ID" value="AVB75913.1"/>
    <property type="molecule type" value="Genomic_DNA"/>
</dbReference>
<reference evidence="3" key="1">
    <citation type="journal article" date="2018" name="Genome Announc.">
        <title>Complete Genome Sequence of the Methanococcus maripaludis Type Strain JJ (DSM 2067), a Model for Selenoprotein Synthesis in Archaea.</title>
        <authorList>
            <person name="Poehlein A."/>
            <person name="Heym D."/>
            <person name="Quitzke V."/>
            <person name="Fersch J."/>
            <person name="Daniel R."/>
            <person name="Rother M."/>
        </authorList>
    </citation>
    <scope>NUCLEOTIDE SEQUENCE [LARGE SCALE GENOMIC DNA]</scope>
    <source>
        <strain evidence="3">DSM 2067</strain>
    </source>
</reference>
<gene>
    <name evidence="2" type="ORF">HNP95_001035</name>
    <name evidence="1" type="ORF">MMJJ_04960</name>
</gene>
<dbReference type="Proteomes" id="UP000571751">
    <property type="component" value="Unassembled WGS sequence"/>
</dbReference>
<proteinExistence type="predicted"/>
<sequence length="64" mass="7449">MENSNQNIEKTYETIYKILAGVEKEVLEKTGRKVLGMGITWDEEDFFMSVNMGVYQDVKLNIEE</sequence>
<evidence type="ECO:0000313" key="2">
    <source>
        <dbReference type="EMBL" id="MBA2868856.1"/>
    </source>
</evidence>
<evidence type="ECO:0000313" key="3">
    <source>
        <dbReference type="Proteomes" id="UP000239462"/>
    </source>
</evidence>
<dbReference type="KEGG" id="mmad:MMJJ_04960"/>
<dbReference type="GeneID" id="36101586"/>
<reference evidence="2 4" key="3">
    <citation type="submission" date="2020-07" db="EMBL/GenBank/DDBJ databases">
        <title>Genomic Encyclopedia of Type Strains, Phase IV (KMG-V): Genome sequencing to study the core and pangenomes of soil and plant-associated prokaryotes.</title>
        <authorList>
            <person name="Whitman W."/>
        </authorList>
    </citation>
    <scope>NUCLEOTIDE SEQUENCE [LARGE SCALE GENOMIC DNA]</scope>
    <source>
        <strain evidence="2 4">C14</strain>
    </source>
</reference>
<dbReference type="Proteomes" id="UP000239462">
    <property type="component" value="Chromosome"/>
</dbReference>
<name>A0A2L1C9D6_METMI</name>
<accession>A0A2L1C9D6</accession>
<protein>
    <submittedName>
        <fullName evidence="1">Uncharacterized protein</fullName>
    </submittedName>
</protein>
<reference evidence="1" key="2">
    <citation type="submission" date="2018-02" db="EMBL/GenBank/DDBJ databases">
        <title>Complete genome sequence of the Methanococcus maripaludis type strain JJ (DSM 2067), a model for selenoprotein synthesis in Archaea.</title>
        <authorList>
            <person name="Poehlein A."/>
            <person name="Heym D."/>
            <person name="Quitzke V."/>
            <person name="Fersch J."/>
            <person name="Daniel R."/>
            <person name="Rother M."/>
        </authorList>
    </citation>
    <scope>NUCLEOTIDE SEQUENCE [LARGE SCALE GENOMIC DNA]</scope>
    <source>
        <strain evidence="1">DSM 2067</strain>
    </source>
</reference>